<dbReference type="EMBL" id="PVUE01000017">
    <property type="protein sequence ID" value="PRZ40438.1"/>
    <property type="molecule type" value="Genomic_DNA"/>
</dbReference>
<dbReference type="SMART" id="SM00642">
    <property type="entry name" value="Aamy"/>
    <property type="match status" value="1"/>
</dbReference>
<dbReference type="PANTHER" id="PTHR10357">
    <property type="entry name" value="ALPHA-AMYLASE FAMILY MEMBER"/>
    <property type="match status" value="1"/>
</dbReference>
<organism evidence="3 4">
    <name type="scientific">Antricoccus suffuscus</name>
    <dbReference type="NCBI Taxonomy" id="1629062"/>
    <lineage>
        <taxon>Bacteria</taxon>
        <taxon>Bacillati</taxon>
        <taxon>Actinomycetota</taxon>
        <taxon>Actinomycetes</taxon>
        <taxon>Geodermatophilales</taxon>
        <taxon>Antricoccaceae</taxon>
        <taxon>Antricoccus</taxon>
    </lineage>
</organism>
<dbReference type="Proteomes" id="UP000237752">
    <property type="component" value="Unassembled WGS sequence"/>
</dbReference>
<evidence type="ECO:0000259" key="2">
    <source>
        <dbReference type="SMART" id="SM00642"/>
    </source>
</evidence>
<dbReference type="InterPro" id="IPR006047">
    <property type="entry name" value="GH13_cat_dom"/>
</dbReference>
<dbReference type="GO" id="GO:0009313">
    <property type="term" value="P:oligosaccharide catabolic process"/>
    <property type="evidence" value="ECO:0007669"/>
    <property type="project" value="TreeGrafter"/>
</dbReference>
<comment type="caution">
    <text evidence="3">The sequence shown here is derived from an EMBL/GenBank/DDBJ whole genome shotgun (WGS) entry which is preliminary data.</text>
</comment>
<evidence type="ECO:0000313" key="4">
    <source>
        <dbReference type="Proteomes" id="UP000237752"/>
    </source>
</evidence>
<keyword evidence="4" id="KW-1185">Reference proteome</keyword>
<accession>A0A2T0ZWH5</accession>
<reference evidence="3 4" key="1">
    <citation type="submission" date="2018-03" db="EMBL/GenBank/DDBJ databases">
        <title>Genomic Encyclopedia of Archaeal and Bacterial Type Strains, Phase II (KMG-II): from individual species to whole genera.</title>
        <authorList>
            <person name="Goeker M."/>
        </authorList>
    </citation>
    <scope>NUCLEOTIDE SEQUENCE [LARGE SCALE GENOMIC DNA]</scope>
    <source>
        <strain evidence="3 4">DSM 100065</strain>
    </source>
</reference>
<dbReference type="SUPFAM" id="SSF51445">
    <property type="entry name" value="(Trans)glycosidases"/>
    <property type="match status" value="1"/>
</dbReference>
<dbReference type="Pfam" id="PF00128">
    <property type="entry name" value="Alpha-amylase"/>
    <property type="match status" value="1"/>
</dbReference>
<evidence type="ECO:0000313" key="3">
    <source>
        <dbReference type="EMBL" id="PRZ40438.1"/>
    </source>
</evidence>
<dbReference type="GO" id="GO:0004556">
    <property type="term" value="F:alpha-amylase activity"/>
    <property type="evidence" value="ECO:0007669"/>
    <property type="project" value="TreeGrafter"/>
</dbReference>
<protein>
    <submittedName>
        <fullName evidence="3">Alpha-glucosidase</fullName>
    </submittedName>
</protein>
<dbReference type="Gene3D" id="3.90.400.10">
    <property type="entry name" value="Oligo-1,6-glucosidase, Domain 2"/>
    <property type="match status" value="1"/>
</dbReference>
<feature type="domain" description="Glycosyl hydrolase family 13 catalytic" evidence="2">
    <location>
        <begin position="18"/>
        <end position="396"/>
    </location>
</feature>
<sequence length="521" mass="57433">MRYDVTDKQWWDDAVFYQIYIRSFADASGDGSGDLMGIKSRLPYLKGLGIDALWITPFYASPQADGGYDVADPRTVDPLYGDLAAFDAMLAEAKRLGLRVTVDVVPNHSSDQHEWFQAALKAAPGSPERDRYIFRDAHDGVLPNNWPAVFGGPAWERTADGQVYLHLFAPEQPDINWDNPEAATDLDRTLRFWLDRGVDGFRIDVAHGMAKPAGLPDLPTLDAAGNVPDGAIDFRWDNDAVHSIHRGIRRTMDDYPDTVTVGEVWVTDRTRLALYLRPDELHMSFNFRLAEAAWAPDELRVAIDESIKTVDGTGTPTCWVLSNHDISRHATRYGGGKTGRARARAAALLQLALPGTPFIYQGDELGLEDVHVPDDALRDPTWERSGHTERGRDGCRVPIPWAGSAAPYGFSTTSRTWLPMPEGWGQRSVEQQEADPASHLRLYRTALAIRRSRNAFGDRSLRWLDGPDGLIAFARSDGMVCALNLTGGPVDIPAGTVLLSSTPPQNGKLPNDAAIWVDPGA</sequence>
<comment type="similarity">
    <text evidence="1">Belongs to the glycosyl hydrolase 13 family.</text>
</comment>
<dbReference type="AlphaFoldDB" id="A0A2T0ZWH5"/>
<dbReference type="InterPro" id="IPR045857">
    <property type="entry name" value="O16G_dom_2"/>
</dbReference>
<evidence type="ECO:0000256" key="1">
    <source>
        <dbReference type="ARBA" id="ARBA00008061"/>
    </source>
</evidence>
<dbReference type="InterPro" id="IPR017853">
    <property type="entry name" value="GH"/>
</dbReference>
<dbReference type="OrthoDB" id="9802433at2"/>
<dbReference type="PANTHER" id="PTHR10357:SF179">
    <property type="entry name" value="NEUTRAL AND BASIC AMINO ACID TRANSPORT PROTEIN RBAT"/>
    <property type="match status" value="1"/>
</dbReference>
<dbReference type="CDD" id="cd11332">
    <property type="entry name" value="AmyAc_OligoGlu_TS"/>
    <property type="match status" value="1"/>
</dbReference>
<name>A0A2T0ZWH5_9ACTN</name>
<gene>
    <name evidence="3" type="ORF">CLV47_11775</name>
</gene>
<proteinExistence type="inferred from homology"/>
<dbReference type="Gene3D" id="3.20.20.80">
    <property type="entry name" value="Glycosidases"/>
    <property type="match status" value="1"/>
</dbReference>